<dbReference type="InterPro" id="IPR001841">
    <property type="entry name" value="Znf_RING"/>
</dbReference>
<evidence type="ECO:0000259" key="8">
    <source>
        <dbReference type="PROSITE" id="PS50271"/>
    </source>
</evidence>
<dbReference type="GO" id="GO:0061630">
    <property type="term" value="F:ubiquitin protein ligase activity"/>
    <property type="evidence" value="ECO:0007669"/>
    <property type="project" value="TreeGrafter"/>
</dbReference>
<dbReference type="SMART" id="SM00290">
    <property type="entry name" value="ZnF_UBP"/>
    <property type="match status" value="1"/>
</dbReference>
<feature type="domain" description="RING-type" evidence="7">
    <location>
        <begin position="230"/>
        <end position="270"/>
    </location>
</feature>
<dbReference type="InterPro" id="IPR047243">
    <property type="entry name" value="RING-H2_BRAP2"/>
</dbReference>
<dbReference type="PANTHER" id="PTHR24007:SF7">
    <property type="entry name" value="BRCA1-ASSOCIATED PROTEIN"/>
    <property type="match status" value="1"/>
</dbReference>
<dbReference type="AlphaFoldDB" id="A0A7M7TEW5"/>
<dbReference type="PROSITE" id="PS50089">
    <property type="entry name" value="ZF_RING_2"/>
    <property type="match status" value="1"/>
</dbReference>
<dbReference type="GeneID" id="409251"/>
<dbReference type="CDD" id="cd16457">
    <property type="entry name" value="RING-H2_BRAP2"/>
    <property type="match status" value="1"/>
</dbReference>
<dbReference type="Pfam" id="PF07576">
    <property type="entry name" value="BRAP2"/>
    <property type="match status" value="1"/>
</dbReference>
<dbReference type="Gene3D" id="3.30.40.10">
    <property type="entry name" value="Zinc/RING finger domain, C3HC4 (zinc finger)"/>
    <property type="match status" value="2"/>
</dbReference>
<evidence type="ECO:0000256" key="4">
    <source>
        <dbReference type="PROSITE-ProRule" id="PRU00502"/>
    </source>
</evidence>
<name>A0A7M7TEW5_APIME</name>
<dbReference type="InterPro" id="IPR011422">
    <property type="entry name" value="BRAP2/ETP1_RRM"/>
</dbReference>
<dbReference type="PROSITE" id="PS50271">
    <property type="entry name" value="ZF_UBP"/>
    <property type="match status" value="1"/>
</dbReference>
<dbReference type="GO" id="GO:0007265">
    <property type="term" value="P:Ras protein signal transduction"/>
    <property type="evidence" value="ECO:0007669"/>
    <property type="project" value="TreeGrafter"/>
</dbReference>
<keyword evidence="1" id="KW-0479">Metal-binding</keyword>
<accession>A0A7M7TEW5</accession>
<feature type="compositionally biased region" description="Low complexity" evidence="6">
    <location>
        <begin position="60"/>
        <end position="72"/>
    </location>
</feature>
<dbReference type="SUPFAM" id="SSF57850">
    <property type="entry name" value="RING/U-box"/>
    <property type="match status" value="1"/>
</dbReference>
<feature type="region of interest" description="Disordered" evidence="6">
    <location>
        <begin position="50"/>
        <end position="78"/>
    </location>
</feature>
<dbReference type="GO" id="GO:0005737">
    <property type="term" value="C:cytoplasm"/>
    <property type="evidence" value="ECO:0007669"/>
    <property type="project" value="TreeGrafter"/>
</dbReference>
<dbReference type="GO" id="GO:0003676">
    <property type="term" value="F:nucleic acid binding"/>
    <property type="evidence" value="ECO:0007669"/>
    <property type="project" value="InterPro"/>
</dbReference>
<evidence type="ECO:0000256" key="2">
    <source>
        <dbReference type="ARBA" id="ARBA00022771"/>
    </source>
</evidence>
<keyword evidence="3" id="KW-0862">Zinc</keyword>
<dbReference type="PANTHER" id="PTHR24007">
    <property type="entry name" value="BRCA1-ASSOCIATED PROTEIN"/>
    <property type="match status" value="1"/>
</dbReference>
<dbReference type="RefSeq" id="XP_392774.4">
    <property type="nucleotide sequence ID" value="XM_392774.7"/>
</dbReference>
<evidence type="ECO:0000313" key="9">
    <source>
        <dbReference type="EnsemblMetazoa" id="XP_392774"/>
    </source>
</evidence>
<protein>
    <submittedName>
        <fullName evidence="11">BRCA1-associated protein isoform X1</fullName>
    </submittedName>
</protein>
<evidence type="ECO:0000256" key="5">
    <source>
        <dbReference type="SAM" id="Coils"/>
    </source>
</evidence>
<feature type="region of interest" description="Disordered" evidence="6">
    <location>
        <begin position="535"/>
        <end position="555"/>
    </location>
</feature>
<evidence type="ECO:0000259" key="7">
    <source>
        <dbReference type="PROSITE" id="PS50089"/>
    </source>
</evidence>
<reference evidence="9" key="1">
    <citation type="submission" date="2021-01" db="UniProtKB">
        <authorList>
            <consortium name="EnsemblMetazoa"/>
        </authorList>
    </citation>
    <scope>IDENTIFICATION</scope>
    <source>
        <strain evidence="9">DH4</strain>
    </source>
</reference>
<feature type="compositionally biased region" description="Polar residues" evidence="6">
    <location>
        <begin position="536"/>
        <end position="548"/>
    </location>
</feature>
<dbReference type="OMA" id="RFNSIEP"/>
<dbReference type="Proteomes" id="UP000005203">
    <property type="component" value="Linkage group LG1"/>
</dbReference>
<evidence type="ECO:0000313" key="10">
    <source>
        <dbReference type="Proteomes" id="UP000005203"/>
    </source>
</evidence>
<dbReference type="GO" id="GO:0016567">
    <property type="term" value="P:protein ubiquitination"/>
    <property type="evidence" value="ECO:0007669"/>
    <property type="project" value="TreeGrafter"/>
</dbReference>
<dbReference type="OrthoDB" id="273556at2759"/>
<dbReference type="Pfam" id="PF13639">
    <property type="entry name" value="zf-RING_2"/>
    <property type="match status" value="1"/>
</dbReference>
<reference evidence="10" key="3">
    <citation type="submission" date="2025-05" db="UniProtKB">
        <authorList>
            <consortium name="RefSeq"/>
        </authorList>
    </citation>
    <scope>NUCLEOTIDE SEQUENCE [LARGE SCALE GENOMIC DNA]</scope>
    <source>
        <strain evidence="10">DH4</strain>
    </source>
</reference>
<evidence type="ECO:0000256" key="6">
    <source>
        <dbReference type="SAM" id="MobiDB-lite"/>
    </source>
</evidence>
<sequence length="555" mass="62951">MSSFPISVSLCVIRVEVVDEDSEESNGIMAAKMRGRREPTKINMENCTNLTEKQDSVLPSQGTSKSSSTSRANSEENTYDDSEIAGASACACDQINFISGNPFVEVTKGIIHLYKENKLTDIHHAAERTQTICILAVPATMTCHDLLRFTAPCHQDVRHFRILRDGSPNQYMALITFKSANAATEFYGSFNGTPYNSFEPDVICHMVFVYSVEVTYNAMPLSGHTELPLCPVCLERMDESVDGILTILCNHTFHASCLAKWGDTSCPVCRYAQTPESFADSYCMECNTGESNDALWICLICGHIGCSRYHQGHAFQHYRETHHCYAMQLGNNRVWDYVGDNFVHRLLQNKDGKMVEGGPTATKAEGAAMEEKVDSVQLEFTYLLTSQLETQRQYFEDRLARLEQHSVLQTTELREKLSQVSEENAKVKEQLAILSREKQNVDKRLQQVSNKLIQVQAELTEEKELRKALELNQASWQDKYKILQNEMTEYQKTKQTEVTNLKEQVQDLMFYLDAQNKVENSELREEIASGRIVIPETSNSAKKNTTRLSKSRKKR</sequence>
<evidence type="ECO:0000313" key="11">
    <source>
        <dbReference type="RefSeq" id="XP_392774.4"/>
    </source>
</evidence>
<evidence type="ECO:0000256" key="3">
    <source>
        <dbReference type="ARBA" id="ARBA00022833"/>
    </source>
</evidence>
<dbReference type="Pfam" id="PF02148">
    <property type="entry name" value="zf-UBP"/>
    <property type="match status" value="1"/>
</dbReference>
<gene>
    <name evidence="9" type="primary">409251</name>
    <name evidence="11" type="synonym">LOC409251</name>
</gene>
<keyword evidence="2 4" id="KW-0863">Zinc-finger</keyword>
<dbReference type="InterPro" id="IPR035979">
    <property type="entry name" value="RBD_domain_sf"/>
</dbReference>
<proteinExistence type="predicted"/>
<accession>A0A8B9B3H2</accession>
<evidence type="ECO:0000256" key="1">
    <source>
        <dbReference type="ARBA" id="ARBA00022723"/>
    </source>
</evidence>
<organism evidence="9">
    <name type="scientific">Apis mellifera</name>
    <name type="common">Honeybee</name>
    <dbReference type="NCBI Taxonomy" id="7460"/>
    <lineage>
        <taxon>Eukaryota</taxon>
        <taxon>Metazoa</taxon>
        <taxon>Ecdysozoa</taxon>
        <taxon>Arthropoda</taxon>
        <taxon>Hexapoda</taxon>
        <taxon>Insecta</taxon>
        <taxon>Pterygota</taxon>
        <taxon>Neoptera</taxon>
        <taxon>Endopterygota</taxon>
        <taxon>Hymenoptera</taxon>
        <taxon>Apocrita</taxon>
        <taxon>Aculeata</taxon>
        <taxon>Apoidea</taxon>
        <taxon>Anthophila</taxon>
        <taxon>Apidae</taxon>
        <taxon>Apis</taxon>
    </lineage>
</organism>
<dbReference type="SMART" id="SM00184">
    <property type="entry name" value="RING"/>
    <property type="match status" value="1"/>
</dbReference>
<feature type="domain" description="UBP-type" evidence="8">
    <location>
        <begin position="267"/>
        <end position="361"/>
    </location>
</feature>
<feature type="coiled-coil region" evidence="5">
    <location>
        <begin position="410"/>
        <end position="493"/>
    </location>
</feature>
<dbReference type="SUPFAM" id="SSF54928">
    <property type="entry name" value="RNA-binding domain, RBD"/>
    <property type="match status" value="1"/>
</dbReference>
<dbReference type="InterPro" id="IPR013083">
    <property type="entry name" value="Znf_RING/FYVE/PHD"/>
</dbReference>
<dbReference type="GO" id="GO:0008270">
    <property type="term" value="F:zinc ion binding"/>
    <property type="evidence" value="ECO:0007669"/>
    <property type="project" value="UniProtKB-KW"/>
</dbReference>
<keyword evidence="5" id="KW-0175">Coiled coil</keyword>
<keyword evidence="10" id="KW-1185">Reference proteome</keyword>
<reference evidence="11" key="2">
    <citation type="submission" date="2025-04" db="UniProtKB">
        <authorList>
            <consortium name="RefSeq"/>
        </authorList>
    </citation>
    <scope>IDENTIFICATION</scope>
    <source>
        <strain evidence="11">DH4</strain>
        <tissue evidence="11">Whole body</tissue>
    </source>
</reference>
<dbReference type="InterPro" id="IPR001607">
    <property type="entry name" value="Znf_UBP"/>
</dbReference>
<dbReference type="EnsemblMetazoa" id="XM_392774">
    <property type="protein sequence ID" value="XP_392774"/>
    <property type="gene ID" value="LOC409251"/>
</dbReference>